<feature type="compositionally biased region" description="Polar residues" evidence="1">
    <location>
        <begin position="271"/>
        <end position="295"/>
    </location>
</feature>
<dbReference type="InterPro" id="IPR008395">
    <property type="entry name" value="Agenet-like_dom"/>
</dbReference>
<dbReference type="PANTHER" id="PTHR36805">
    <property type="entry name" value="AGENET DOMAIN-CONTAINING PROTEIN"/>
    <property type="match status" value="1"/>
</dbReference>
<evidence type="ECO:0000259" key="2">
    <source>
        <dbReference type="SMART" id="SM00743"/>
    </source>
</evidence>
<name>A0AA41S8D3_PAPNU</name>
<dbReference type="Proteomes" id="UP001177140">
    <property type="component" value="Unassembled WGS sequence"/>
</dbReference>
<feature type="domain" description="Agenet" evidence="2">
    <location>
        <begin position="111"/>
        <end position="171"/>
    </location>
</feature>
<gene>
    <name evidence="3" type="ORF">MKW94_015961</name>
</gene>
<organism evidence="3 4">
    <name type="scientific">Papaver nudicaule</name>
    <name type="common">Iceland poppy</name>
    <dbReference type="NCBI Taxonomy" id="74823"/>
    <lineage>
        <taxon>Eukaryota</taxon>
        <taxon>Viridiplantae</taxon>
        <taxon>Streptophyta</taxon>
        <taxon>Embryophyta</taxon>
        <taxon>Tracheophyta</taxon>
        <taxon>Spermatophyta</taxon>
        <taxon>Magnoliopsida</taxon>
        <taxon>Ranunculales</taxon>
        <taxon>Papaveraceae</taxon>
        <taxon>Papaveroideae</taxon>
        <taxon>Papaver</taxon>
    </lineage>
</organism>
<proteinExistence type="predicted"/>
<evidence type="ECO:0000256" key="1">
    <source>
        <dbReference type="SAM" id="MobiDB-lite"/>
    </source>
</evidence>
<feature type="region of interest" description="Disordered" evidence="1">
    <location>
        <begin position="260"/>
        <end position="338"/>
    </location>
</feature>
<evidence type="ECO:0000313" key="4">
    <source>
        <dbReference type="Proteomes" id="UP001177140"/>
    </source>
</evidence>
<dbReference type="SMART" id="SM00743">
    <property type="entry name" value="Agenet"/>
    <property type="match status" value="1"/>
</dbReference>
<dbReference type="InterPro" id="IPR014002">
    <property type="entry name" value="Agenet_dom_plant"/>
</dbReference>
<dbReference type="AlphaFoldDB" id="A0AA41S8D3"/>
<reference evidence="3" key="1">
    <citation type="submission" date="2022-03" db="EMBL/GenBank/DDBJ databases">
        <title>A functionally conserved STORR gene fusion in Papaver species that diverged 16.8 million years ago.</title>
        <authorList>
            <person name="Catania T."/>
        </authorList>
    </citation>
    <scope>NUCLEOTIDE SEQUENCE</scope>
    <source>
        <strain evidence="3">S-191538</strain>
    </source>
</reference>
<comment type="caution">
    <text evidence="3">The sequence shown here is derived from an EMBL/GenBank/DDBJ whole genome shotgun (WGS) entry which is preliminary data.</text>
</comment>
<dbReference type="PANTHER" id="PTHR36805:SF7">
    <property type="entry name" value="AGENET DOMAIN-CONTAINING PROTEIN"/>
    <property type="match status" value="1"/>
</dbReference>
<sequence>MKVKGNLPFKVGQQVEAKSFDEGFRGAWFRCKIKGCSKKSKEPTVALDYLDYKDYKNYWTNLYEYQESPAEKHNDSKEKHLMLRPSYPQIYCQSQMPDMREVSETVGIVDGTWEVGDMVDWFNKGSYWSGRITQKLDDKNVEIQLPEPPMGEGETYKALCKDLRPSLDWTPKLGWTLPISEVGKGLRHCVRLIQPRSPAVQVENAFVSHTSAGSMNQELPAECSEKENLKNASVIKIKNSLSESPEPSSHSLRREILEKHSGNLLKKQKTDTSSINNDGAEKNSWSESVSSQQGDNCERSLAMKKGASSEDRPDSCGSSKKMRKTGTVSNSTSSDPIDSSILGLQELVNRVRWLKGVLDCKFDCSNTINPPWKSLENQASLADD</sequence>
<evidence type="ECO:0000313" key="3">
    <source>
        <dbReference type="EMBL" id="MCL7034957.1"/>
    </source>
</evidence>
<dbReference type="Pfam" id="PF05641">
    <property type="entry name" value="Agenet"/>
    <property type="match status" value="1"/>
</dbReference>
<dbReference type="EMBL" id="JAJJMA010151886">
    <property type="protein sequence ID" value="MCL7034957.1"/>
    <property type="molecule type" value="Genomic_DNA"/>
</dbReference>
<protein>
    <recommendedName>
        <fullName evidence="2">Agenet domain-containing protein</fullName>
    </recommendedName>
</protein>
<accession>A0AA41S8D3</accession>
<keyword evidence="4" id="KW-1185">Reference proteome</keyword>
<feature type="compositionally biased region" description="Low complexity" evidence="1">
    <location>
        <begin position="329"/>
        <end position="338"/>
    </location>
</feature>